<keyword evidence="2" id="KW-0808">Transferase</keyword>
<dbReference type="EMBL" id="AP025184">
    <property type="protein sequence ID" value="BDB54718.1"/>
    <property type="molecule type" value="Genomic_DNA"/>
</dbReference>
<reference evidence="3 4" key="1">
    <citation type="journal article" date="2022" name="Int. J. Syst. Evol. Microbiol.">
        <title>Flavobacterium ammonificans sp. nov. and Flavobacterium ammoniigenes sp. nov., ammonifying bacteria isolated from surface river water.</title>
        <authorList>
            <person name="Watanabe K."/>
            <person name="Kitamura T."/>
            <person name="Ogata Y."/>
            <person name="Shindo C."/>
            <person name="Suda W."/>
        </authorList>
    </citation>
    <scope>NUCLEOTIDE SEQUENCE [LARGE SCALE GENOMIC DNA]</scope>
    <source>
        <strain evidence="3 4">GENT5</strain>
    </source>
</reference>
<dbReference type="InterPro" id="IPR002516">
    <property type="entry name" value="Glyco_trans_11"/>
</dbReference>
<protein>
    <recommendedName>
        <fullName evidence="5">Glycosyl transferase family 11</fullName>
    </recommendedName>
</protein>
<dbReference type="PANTHER" id="PTHR11927">
    <property type="entry name" value="GALACTOSIDE 2-L-FUCOSYLTRANSFERASE"/>
    <property type="match status" value="1"/>
</dbReference>
<evidence type="ECO:0000256" key="1">
    <source>
        <dbReference type="ARBA" id="ARBA00022676"/>
    </source>
</evidence>
<organism evidence="3 4">
    <name type="scientific">Flavobacterium ammoniigenes</name>
    <dbReference type="NCBI Taxonomy" id="1751095"/>
    <lineage>
        <taxon>Bacteria</taxon>
        <taxon>Pseudomonadati</taxon>
        <taxon>Bacteroidota</taxon>
        <taxon>Flavobacteriia</taxon>
        <taxon>Flavobacteriales</taxon>
        <taxon>Flavobacteriaceae</taxon>
        <taxon>Flavobacterium</taxon>
    </lineage>
</organism>
<evidence type="ECO:0008006" key="5">
    <source>
        <dbReference type="Google" id="ProtNLM"/>
    </source>
</evidence>
<dbReference type="PANTHER" id="PTHR11927:SF9">
    <property type="entry name" value="L-FUCOSYLTRANSFERASE"/>
    <property type="match status" value="1"/>
</dbReference>
<proteinExistence type="predicted"/>
<dbReference type="CDD" id="cd11301">
    <property type="entry name" value="Fut1_Fut2_like"/>
    <property type="match status" value="1"/>
</dbReference>
<reference evidence="3 4" key="2">
    <citation type="journal article" date="2022" name="Microorganisms">
        <title>Complete Genome Sequences of Two Flavobacterium ammonificans Strains and a Flavobacterium ammoniigenes Strain of Ammonifying Bacterioplankton Isolated from Surface River Water.</title>
        <authorList>
            <person name="Suda W."/>
            <person name="Ogata Y."/>
            <person name="Shindo C."/>
            <person name="Watanabe K."/>
        </authorList>
    </citation>
    <scope>NUCLEOTIDE SEQUENCE [LARGE SCALE GENOMIC DNA]</scope>
    <source>
        <strain evidence="3 4">GENT5</strain>
    </source>
</reference>
<keyword evidence="4" id="KW-1185">Reference proteome</keyword>
<evidence type="ECO:0000256" key="2">
    <source>
        <dbReference type="ARBA" id="ARBA00022679"/>
    </source>
</evidence>
<evidence type="ECO:0000313" key="3">
    <source>
        <dbReference type="EMBL" id="BDB54718.1"/>
    </source>
</evidence>
<name>A0ABM7V567_9FLAO</name>
<dbReference type="Proteomes" id="UP001319867">
    <property type="component" value="Chromosome"/>
</dbReference>
<gene>
    <name evidence="3" type="ORF">GENT5_10230</name>
</gene>
<keyword evidence="1" id="KW-0328">Glycosyltransferase</keyword>
<accession>A0ABM7V567</accession>
<sequence length="356" mass="41941">MWNNMKVVHIESGLGNQMLSYCEYLALKKMNPTDECYIELMVYSIPECNETICQWNGYELNRIFGIDAPNIKDKLSIEEWNIVLDKVRESKFWSKDWNFPKYITESLNTTGLNLKNIRGDFESDEFDKGKSRGALNKLRYEFFNSTRLGVSIKRAIYKAYAEKYIKRADNQKNIFIATDENILTGQWLTFRYKSNGIEKIRDEIEQAFQFPQFTDSKNKEFAEFIDSHNTVFIHARRGDMLSANGWCYKFGYFRDAVNYIKKRVKNPVFVFFTNTESVEWCKNNSDIFALNYKKDKVFFVDWNKGIDSFRDMQLMAHCKHGIITDSSFGWWGTYFIKNPDKITISPSVLLNTTHTI</sequence>
<dbReference type="Pfam" id="PF01531">
    <property type="entry name" value="Glyco_transf_11"/>
    <property type="match status" value="1"/>
</dbReference>
<evidence type="ECO:0000313" key="4">
    <source>
        <dbReference type="Proteomes" id="UP001319867"/>
    </source>
</evidence>